<dbReference type="InterPro" id="IPR036291">
    <property type="entry name" value="NAD(P)-bd_dom_sf"/>
</dbReference>
<evidence type="ECO:0000256" key="2">
    <source>
        <dbReference type="ARBA" id="ARBA00023002"/>
    </source>
</evidence>
<dbReference type="GO" id="GO:0003714">
    <property type="term" value="F:transcription corepressor activity"/>
    <property type="evidence" value="ECO:0007669"/>
    <property type="project" value="InterPro"/>
</dbReference>
<dbReference type="GO" id="GO:0051287">
    <property type="term" value="F:NAD binding"/>
    <property type="evidence" value="ECO:0007669"/>
    <property type="project" value="InterPro"/>
</dbReference>
<evidence type="ECO:0000259" key="6">
    <source>
        <dbReference type="Pfam" id="PF02826"/>
    </source>
</evidence>
<dbReference type="InterPro" id="IPR050857">
    <property type="entry name" value="D-2-hydroxyacid_DH"/>
</dbReference>
<dbReference type="PROSITE" id="PS00671">
    <property type="entry name" value="D_2_HYDROXYACID_DH_3"/>
    <property type="match status" value="1"/>
</dbReference>
<protein>
    <submittedName>
        <fullName evidence="7">D-3-phosphoglycerate dehydrogenase</fullName>
        <ecNumber evidence="7">1.1.1.95</ecNumber>
    </submittedName>
</protein>
<dbReference type="AlphaFoldDB" id="A0AAJ1TKL6"/>
<evidence type="ECO:0000313" key="7">
    <source>
        <dbReference type="EMBL" id="MDQ0542690.1"/>
    </source>
</evidence>
<dbReference type="EMBL" id="JAUSWL010000002">
    <property type="protein sequence ID" value="MDQ0542690.1"/>
    <property type="molecule type" value="Genomic_DNA"/>
</dbReference>
<feature type="domain" description="D-isomer specific 2-hydroxyacid dehydrogenase NAD-binding" evidence="6">
    <location>
        <begin position="109"/>
        <end position="278"/>
    </location>
</feature>
<evidence type="ECO:0000313" key="8">
    <source>
        <dbReference type="Proteomes" id="UP001223420"/>
    </source>
</evidence>
<dbReference type="GO" id="GO:0004617">
    <property type="term" value="F:phosphoglycerate dehydrogenase activity"/>
    <property type="evidence" value="ECO:0007669"/>
    <property type="project" value="UniProtKB-EC"/>
</dbReference>
<dbReference type="Pfam" id="PF02826">
    <property type="entry name" value="2-Hacid_dh_C"/>
    <property type="match status" value="1"/>
</dbReference>
<dbReference type="SUPFAM" id="SSF52283">
    <property type="entry name" value="Formate/glycerate dehydrogenase catalytic domain-like"/>
    <property type="match status" value="1"/>
</dbReference>
<reference evidence="7" key="1">
    <citation type="submission" date="2023-07" db="EMBL/GenBank/DDBJ databases">
        <title>Genomic Encyclopedia of Type Strains, Phase IV (KMG-IV): sequencing the most valuable type-strain genomes for metagenomic binning, comparative biology and taxonomic classification.</title>
        <authorList>
            <person name="Goeker M."/>
        </authorList>
    </citation>
    <scope>NUCLEOTIDE SEQUENCE</scope>
    <source>
        <strain evidence="7">DSM 19569</strain>
    </source>
</reference>
<dbReference type="PANTHER" id="PTHR42789:SF1">
    <property type="entry name" value="D-ISOMER SPECIFIC 2-HYDROXYACID DEHYDROGENASE FAMILY PROTEIN (AFU_ORTHOLOGUE AFUA_6G10090)"/>
    <property type="match status" value="1"/>
</dbReference>
<dbReference type="PROSITE" id="PS00670">
    <property type="entry name" value="D_2_HYDROXYACID_DH_2"/>
    <property type="match status" value="1"/>
</dbReference>
<dbReference type="Proteomes" id="UP001223420">
    <property type="component" value="Unassembled WGS sequence"/>
</dbReference>
<evidence type="ECO:0000256" key="4">
    <source>
        <dbReference type="RuleBase" id="RU003719"/>
    </source>
</evidence>
<dbReference type="Gene3D" id="3.40.50.720">
    <property type="entry name" value="NAD(P)-binding Rossmann-like Domain"/>
    <property type="match status" value="2"/>
</dbReference>
<evidence type="ECO:0000256" key="1">
    <source>
        <dbReference type="ARBA" id="ARBA00005854"/>
    </source>
</evidence>
<organism evidence="7 8">
    <name type="scientific">Methylobacterium brachiatum</name>
    <dbReference type="NCBI Taxonomy" id="269660"/>
    <lineage>
        <taxon>Bacteria</taxon>
        <taxon>Pseudomonadati</taxon>
        <taxon>Pseudomonadota</taxon>
        <taxon>Alphaproteobacteria</taxon>
        <taxon>Hyphomicrobiales</taxon>
        <taxon>Methylobacteriaceae</taxon>
        <taxon>Methylobacterium</taxon>
    </lineage>
</organism>
<comment type="caution">
    <text evidence="7">The sequence shown here is derived from an EMBL/GenBank/DDBJ whole genome shotgun (WGS) entry which is preliminary data.</text>
</comment>
<dbReference type="InterPro" id="IPR006140">
    <property type="entry name" value="D-isomer_DH_NAD-bd"/>
</dbReference>
<dbReference type="CDD" id="cd05299">
    <property type="entry name" value="CtBP_dh"/>
    <property type="match status" value="1"/>
</dbReference>
<accession>A0AAJ1TKL6</accession>
<name>A0AAJ1TKL6_9HYPH</name>
<evidence type="ECO:0000259" key="5">
    <source>
        <dbReference type="Pfam" id="PF00389"/>
    </source>
</evidence>
<keyword evidence="2 4" id="KW-0560">Oxidoreductase</keyword>
<dbReference type="InterPro" id="IPR029753">
    <property type="entry name" value="D-isomer_DH_CS"/>
</dbReference>
<dbReference type="InterPro" id="IPR043322">
    <property type="entry name" value="CtBP"/>
</dbReference>
<dbReference type="RefSeq" id="WP_043378923.1">
    <property type="nucleotide sequence ID" value="NZ_JAJALK010000003.1"/>
</dbReference>
<sequence>MTRRKVVVTDHVFPNLEPERAILDGLADLVVAPSTDPQALLEVCRDADALLNCYARLPPTLVQQLERCAIIARYGIGVDTIPLPTTRDKGIRVTNVPDYCIEEVADHTLALMLALARGLVRGIDQTRAGVWNVAAVAPLHRLRGRTLVLLGFGRIARALGLDILVCDPFVPQDPIAGLGARRVERDEAWEAADILSLHVPLEAETHHVVNAESLARLKPGALLVNTSRGGLVDLPAVCAALASGRLGGAALDVLETEPPTAETWIGTVPNLIVTPHLAFYSEESLVDLQRRTAEEVAPALRGEPALNPVH</sequence>
<keyword evidence="3" id="KW-0520">NAD</keyword>
<dbReference type="Pfam" id="PF00389">
    <property type="entry name" value="2-Hacid_dh"/>
    <property type="match status" value="1"/>
</dbReference>
<dbReference type="PANTHER" id="PTHR42789">
    <property type="entry name" value="D-ISOMER SPECIFIC 2-HYDROXYACID DEHYDROGENASE FAMILY PROTEIN (AFU_ORTHOLOGUE AFUA_6G10090)"/>
    <property type="match status" value="1"/>
</dbReference>
<dbReference type="EC" id="1.1.1.95" evidence="7"/>
<gene>
    <name evidence="7" type="ORF">QO001_001608</name>
</gene>
<dbReference type="InterPro" id="IPR006139">
    <property type="entry name" value="D-isomer_2_OHA_DH_cat_dom"/>
</dbReference>
<dbReference type="SUPFAM" id="SSF51735">
    <property type="entry name" value="NAD(P)-binding Rossmann-fold domains"/>
    <property type="match status" value="1"/>
</dbReference>
<evidence type="ECO:0000256" key="3">
    <source>
        <dbReference type="ARBA" id="ARBA00023027"/>
    </source>
</evidence>
<proteinExistence type="inferred from homology"/>
<feature type="domain" description="D-isomer specific 2-hydroxyacid dehydrogenase catalytic" evidence="5">
    <location>
        <begin position="7"/>
        <end position="309"/>
    </location>
</feature>
<comment type="similarity">
    <text evidence="1 4">Belongs to the D-isomer specific 2-hydroxyacid dehydrogenase family.</text>
</comment>